<comment type="similarity">
    <text evidence="1">Belongs to the ROK (NagC/XylR) family.</text>
</comment>
<dbReference type="Pfam" id="PF00480">
    <property type="entry name" value="ROK"/>
    <property type="match status" value="1"/>
</dbReference>
<dbReference type="InterPro" id="IPR000600">
    <property type="entry name" value="ROK"/>
</dbReference>
<comment type="caution">
    <text evidence="2">The sequence shown here is derived from an EMBL/GenBank/DDBJ whole genome shotgun (WGS) entry which is preliminary data.</text>
</comment>
<gene>
    <name evidence="2" type="ORF">GCM10022223_68030</name>
</gene>
<dbReference type="PANTHER" id="PTHR18964">
    <property type="entry name" value="ROK (REPRESSOR, ORF, KINASE) FAMILY"/>
    <property type="match status" value="1"/>
</dbReference>
<sequence>MTTRLPVGLTGEAPDVRRHNLSQLLRLLHLGGPMRRARLTDLTGLNRSTVAGLVAELATLGAVLEEPGDGRKGKAGRPSAVVRTRPETVQVLAADIAIGRVSMALIGLGGVVVARRSRQFSDGSARTVARLLASLARELLSGPRAGRHVLSLGVAVPGVVRGRDGNVRFAPNLGWEDQPLGELLDEALAEKGVDDLRVGLANDGDLGVLAEHQRGVARGYDDVVFVEGETGVGCGVISGGLPLAGSGGYAGELGHITVRRGGRRCRCGARGCWETEIGAGSMARALGLREDADEGEVGVLLRSGGAALASRLDEVADYLGIGLGNVVNVFNPQLVVLGGLLQDLYPLVADRVRDVLGETALRAPMEQVRLVLPELGPDAVLLGAGEYAWQGILADPVAALS</sequence>
<accession>A0ABP7AT92</accession>
<dbReference type="Gene3D" id="3.30.420.40">
    <property type="match status" value="2"/>
</dbReference>
<dbReference type="SUPFAM" id="SSF46785">
    <property type="entry name" value="Winged helix' DNA-binding domain"/>
    <property type="match status" value="1"/>
</dbReference>
<dbReference type="InterPro" id="IPR036388">
    <property type="entry name" value="WH-like_DNA-bd_sf"/>
</dbReference>
<dbReference type="Gene3D" id="1.10.10.10">
    <property type="entry name" value="Winged helix-like DNA-binding domain superfamily/Winged helix DNA-binding domain"/>
    <property type="match status" value="1"/>
</dbReference>
<proteinExistence type="inferred from homology"/>
<evidence type="ECO:0000313" key="3">
    <source>
        <dbReference type="Proteomes" id="UP001501074"/>
    </source>
</evidence>
<keyword evidence="3" id="KW-1185">Reference proteome</keyword>
<dbReference type="InterPro" id="IPR043129">
    <property type="entry name" value="ATPase_NBD"/>
</dbReference>
<dbReference type="InterPro" id="IPR036390">
    <property type="entry name" value="WH_DNA-bd_sf"/>
</dbReference>
<name>A0ABP7AT92_9ACTN</name>
<protein>
    <submittedName>
        <fullName evidence="2">ROK family transcriptional regulator</fullName>
    </submittedName>
</protein>
<dbReference type="SUPFAM" id="SSF53067">
    <property type="entry name" value="Actin-like ATPase domain"/>
    <property type="match status" value="2"/>
</dbReference>
<reference evidence="3" key="1">
    <citation type="journal article" date="2019" name="Int. J. Syst. Evol. Microbiol.">
        <title>The Global Catalogue of Microorganisms (GCM) 10K type strain sequencing project: providing services to taxonomists for standard genome sequencing and annotation.</title>
        <authorList>
            <consortium name="The Broad Institute Genomics Platform"/>
            <consortium name="The Broad Institute Genome Sequencing Center for Infectious Disease"/>
            <person name="Wu L."/>
            <person name="Ma J."/>
        </authorList>
    </citation>
    <scope>NUCLEOTIDE SEQUENCE [LARGE SCALE GENOMIC DNA]</scope>
    <source>
        <strain evidence="3">JCM 16902</strain>
    </source>
</reference>
<dbReference type="EMBL" id="BAAAZO010000013">
    <property type="protein sequence ID" value="GAA3639396.1"/>
    <property type="molecule type" value="Genomic_DNA"/>
</dbReference>
<organism evidence="2 3">
    <name type="scientific">Kineosporia mesophila</name>
    <dbReference type="NCBI Taxonomy" id="566012"/>
    <lineage>
        <taxon>Bacteria</taxon>
        <taxon>Bacillati</taxon>
        <taxon>Actinomycetota</taxon>
        <taxon>Actinomycetes</taxon>
        <taxon>Kineosporiales</taxon>
        <taxon>Kineosporiaceae</taxon>
        <taxon>Kineosporia</taxon>
    </lineage>
</organism>
<dbReference type="RefSeq" id="WP_231486370.1">
    <property type="nucleotide sequence ID" value="NZ_BAAAZO010000013.1"/>
</dbReference>
<evidence type="ECO:0000313" key="2">
    <source>
        <dbReference type="EMBL" id="GAA3639396.1"/>
    </source>
</evidence>
<evidence type="ECO:0000256" key="1">
    <source>
        <dbReference type="ARBA" id="ARBA00006479"/>
    </source>
</evidence>
<dbReference type="PANTHER" id="PTHR18964:SF149">
    <property type="entry name" value="BIFUNCTIONAL UDP-N-ACETYLGLUCOSAMINE 2-EPIMERASE_N-ACETYLMANNOSAMINE KINASE"/>
    <property type="match status" value="1"/>
</dbReference>
<dbReference type="Proteomes" id="UP001501074">
    <property type="component" value="Unassembled WGS sequence"/>
</dbReference>